<proteinExistence type="predicted"/>
<feature type="region of interest" description="Disordered" evidence="1">
    <location>
        <begin position="184"/>
        <end position="224"/>
    </location>
</feature>
<name>A0A7W8P8F7_9BURK</name>
<evidence type="ECO:0000313" key="2">
    <source>
        <dbReference type="EMBL" id="MBB5405748.1"/>
    </source>
</evidence>
<accession>A0A7W8P8F7</accession>
<organism evidence="2 3">
    <name type="scientific">Paraburkholderia youngii</name>
    <dbReference type="NCBI Taxonomy" id="2782701"/>
    <lineage>
        <taxon>Bacteria</taxon>
        <taxon>Pseudomonadati</taxon>
        <taxon>Pseudomonadota</taxon>
        <taxon>Betaproteobacteria</taxon>
        <taxon>Burkholderiales</taxon>
        <taxon>Burkholderiaceae</taxon>
        <taxon>Paraburkholderia</taxon>
    </lineage>
</organism>
<gene>
    <name evidence="2" type="ORF">HDG41_007844</name>
</gene>
<feature type="compositionally biased region" description="Basic and acidic residues" evidence="1">
    <location>
        <begin position="147"/>
        <end position="162"/>
    </location>
</feature>
<dbReference type="Proteomes" id="UP000592820">
    <property type="component" value="Unassembled WGS sequence"/>
</dbReference>
<feature type="compositionally biased region" description="Polar residues" evidence="1">
    <location>
        <begin position="184"/>
        <end position="194"/>
    </location>
</feature>
<protein>
    <submittedName>
        <fullName evidence="2">Uncharacterized protein</fullName>
    </submittedName>
</protein>
<evidence type="ECO:0000313" key="3">
    <source>
        <dbReference type="Proteomes" id="UP000592820"/>
    </source>
</evidence>
<sequence>MVADGPSAKIGSRLGVQCCSLWITEETGTALAGTTPMVFAVSPLLKALIVEAAGIEVTPRRWLRRSDQCSDSRAASAFPATPDGIAMAQRLRAPDALRDALSGPGRPARPGRLGARAGRVGLCAGTAVRQRDRHELAAVVPADQDGEGDRTARQRDGRDSYRDGATARPRRSCMRFVSRWAAASTAQSTVQGLRSSSSPMSSGIRESTHTSRTWLDPPASSCRT</sequence>
<evidence type="ECO:0000256" key="1">
    <source>
        <dbReference type="SAM" id="MobiDB-lite"/>
    </source>
</evidence>
<comment type="caution">
    <text evidence="2">The sequence shown here is derived from an EMBL/GenBank/DDBJ whole genome shotgun (WGS) entry which is preliminary data.</text>
</comment>
<feature type="region of interest" description="Disordered" evidence="1">
    <location>
        <begin position="139"/>
        <end position="169"/>
    </location>
</feature>
<dbReference type="EMBL" id="JACHDE010000041">
    <property type="protein sequence ID" value="MBB5405748.1"/>
    <property type="molecule type" value="Genomic_DNA"/>
</dbReference>
<dbReference type="AlphaFoldDB" id="A0A7W8P8F7"/>
<reference evidence="2 3" key="1">
    <citation type="submission" date="2020-08" db="EMBL/GenBank/DDBJ databases">
        <title>Genomic Encyclopedia of Type Strains, Phase IV (KMG-V): Genome sequencing to study the core and pangenomes of soil and plant-associated prokaryotes.</title>
        <authorList>
            <person name="Whitman W."/>
        </authorList>
    </citation>
    <scope>NUCLEOTIDE SEQUENCE [LARGE SCALE GENOMIC DNA]</scope>
    <source>
        <strain evidence="2 3">JPY162</strain>
    </source>
</reference>